<dbReference type="Proteomes" id="UP000325440">
    <property type="component" value="Unassembled WGS sequence"/>
</dbReference>
<dbReference type="AlphaFoldDB" id="A0A5E4MSB6"/>
<dbReference type="PANTHER" id="PTHR10590">
    <property type="entry name" value="SODIUM/NUCLEOSIDE COTRANSPORTER"/>
    <property type="match status" value="1"/>
</dbReference>
<feature type="transmembrane region" description="Helical" evidence="1">
    <location>
        <begin position="98"/>
        <end position="118"/>
    </location>
</feature>
<dbReference type="GO" id="GO:0005415">
    <property type="term" value="F:nucleoside:sodium symporter activity"/>
    <property type="evidence" value="ECO:0007669"/>
    <property type="project" value="TreeGrafter"/>
</dbReference>
<keyword evidence="1" id="KW-0472">Membrane</keyword>
<feature type="transmembrane region" description="Helical" evidence="1">
    <location>
        <begin position="138"/>
        <end position="156"/>
    </location>
</feature>
<keyword evidence="1" id="KW-0812">Transmembrane</keyword>
<protein>
    <submittedName>
        <fullName evidence="2">Uncharacterized protein</fullName>
    </submittedName>
</protein>
<feature type="transmembrane region" description="Helical" evidence="1">
    <location>
        <begin position="64"/>
        <end position="86"/>
    </location>
</feature>
<feature type="transmembrane region" description="Helical" evidence="1">
    <location>
        <begin position="168"/>
        <end position="186"/>
    </location>
</feature>
<gene>
    <name evidence="2" type="ORF">CINCED_3A015401</name>
</gene>
<organism evidence="2 3">
    <name type="scientific">Cinara cedri</name>
    <dbReference type="NCBI Taxonomy" id="506608"/>
    <lineage>
        <taxon>Eukaryota</taxon>
        <taxon>Metazoa</taxon>
        <taxon>Ecdysozoa</taxon>
        <taxon>Arthropoda</taxon>
        <taxon>Hexapoda</taxon>
        <taxon>Insecta</taxon>
        <taxon>Pterygota</taxon>
        <taxon>Neoptera</taxon>
        <taxon>Paraneoptera</taxon>
        <taxon>Hemiptera</taxon>
        <taxon>Sternorrhyncha</taxon>
        <taxon>Aphidomorpha</taxon>
        <taxon>Aphidoidea</taxon>
        <taxon>Aphididae</taxon>
        <taxon>Lachninae</taxon>
        <taxon>Cinara</taxon>
    </lineage>
</organism>
<feature type="transmembrane region" description="Helical" evidence="1">
    <location>
        <begin position="219"/>
        <end position="240"/>
    </location>
</feature>
<accession>A0A5E4MSB6</accession>
<feature type="non-terminal residue" evidence="2">
    <location>
        <position position="276"/>
    </location>
</feature>
<dbReference type="InterPro" id="IPR008276">
    <property type="entry name" value="C_nuclsd_transpt"/>
</dbReference>
<dbReference type="PANTHER" id="PTHR10590:SF4">
    <property type="entry name" value="SOLUTE CARRIER FAMILY 28 MEMBER 3"/>
    <property type="match status" value="1"/>
</dbReference>
<reference evidence="2 3" key="1">
    <citation type="submission" date="2019-08" db="EMBL/GenBank/DDBJ databases">
        <authorList>
            <person name="Alioto T."/>
            <person name="Alioto T."/>
            <person name="Gomez Garrido J."/>
        </authorList>
    </citation>
    <scope>NUCLEOTIDE SEQUENCE [LARGE SCALE GENOMIC DNA]</scope>
</reference>
<sequence>MEMVINTSHQKPINKDENNLQGCTSIFFESQDVPSTDKVCKEEFEQHKNWRLRLLLMSNDKSSLVQICLYNAVIVIYLLAAINHWYKSDSEDIGWKNGLGLLIIISSLYYGFIIIRLLLRPLRFLFDIKSEALTPTLIKGGALCVFFASFAVYLFLDTQNNRRRLLPLLGLAVFVALGWQMGRYVVQTVGELSEKFFSFAYIGAEVTYGHELVDNYGVFAFKVLSVLFFMCFVIEILFYYGIIQKIVINLGWCLQKLLGTTAAESVNTCASVFLGM</sequence>
<evidence type="ECO:0000256" key="1">
    <source>
        <dbReference type="SAM" id="Phobius"/>
    </source>
</evidence>
<keyword evidence="3" id="KW-1185">Reference proteome</keyword>
<keyword evidence="1" id="KW-1133">Transmembrane helix</keyword>
<dbReference type="EMBL" id="CABPRJ010001059">
    <property type="protein sequence ID" value="VVC35113.1"/>
    <property type="molecule type" value="Genomic_DNA"/>
</dbReference>
<name>A0A5E4MSB6_9HEMI</name>
<evidence type="ECO:0000313" key="2">
    <source>
        <dbReference type="EMBL" id="VVC35113.1"/>
    </source>
</evidence>
<dbReference type="GO" id="GO:0005886">
    <property type="term" value="C:plasma membrane"/>
    <property type="evidence" value="ECO:0007669"/>
    <property type="project" value="TreeGrafter"/>
</dbReference>
<dbReference type="OrthoDB" id="6075923at2759"/>
<proteinExistence type="predicted"/>
<evidence type="ECO:0000313" key="3">
    <source>
        <dbReference type="Proteomes" id="UP000325440"/>
    </source>
</evidence>